<evidence type="ECO:0000256" key="3">
    <source>
        <dbReference type="ARBA" id="ARBA00022692"/>
    </source>
</evidence>
<organism evidence="9 10">
    <name type="scientific">Ahrensia kielensis</name>
    <dbReference type="NCBI Taxonomy" id="76980"/>
    <lineage>
        <taxon>Bacteria</taxon>
        <taxon>Pseudomonadati</taxon>
        <taxon>Pseudomonadota</taxon>
        <taxon>Alphaproteobacteria</taxon>
        <taxon>Hyphomicrobiales</taxon>
        <taxon>Ahrensiaceae</taxon>
        <taxon>Ahrensia</taxon>
    </lineage>
</organism>
<evidence type="ECO:0000313" key="10">
    <source>
        <dbReference type="Proteomes" id="UP001477870"/>
    </source>
</evidence>
<dbReference type="InterPro" id="IPR004477">
    <property type="entry name" value="ComEC_N"/>
</dbReference>
<feature type="transmembrane region" description="Helical" evidence="6">
    <location>
        <begin position="599"/>
        <end position="621"/>
    </location>
</feature>
<feature type="transmembrane region" description="Helical" evidence="6">
    <location>
        <begin position="336"/>
        <end position="357"/>
    </location>
</feature>
<keyword evidence="5 6" id="KW-0472">Membrane</keyword>
<evidence type="ECO:0000256" key="6">
    <source>
        <dbReference type="SAM" id="Phobius"/>
    </source>
</evidence>
<feature type="transmembrane region" description="Helical" evidence="6">
    <location>
        <begin position="515"/>
        <end position="540"/>
    </location>
</feature>
<protein>
    <submittedName>
        <fullName evidence="9">ComEC/Rec2 family competence protein</fullName>
    </submittedName>
</protein>
<feature type="transmembrane region" description="Helical" evidence="6">
    <location>
        <begin position="86"/>
        <end position="104"/>
    </location>
</feature>
<keyword evidence="3 6" id="KW-0812">Transmembrane</keyword>
<dbReference type="Pfam" id="PF03772">
    <property type="entry name" value="Competence"/>
    <property type="match status" value="1"/>
</dbReference>
<feature type="domain" description="ComEC/Rec2-related protein" evidence="7">
    <location>
        <begin position="307"/>
        <end position="594"/>
    </location>
</feature>
<sequence>MRGDLKQDKSLEPDERWLLKLDDFNHLDIPPHADIKTLEDNVVVAKTPSAKKLQKQNIQYGTLTFRQKVHEWLDTQLQIEIGQGTAFLFIPVAMIIGVTIYMALPVEPAIHNIPAALFVFAALRIVLRHAPIIMRFAMNAALIILCAMGLMQLRTQVLATPMLGSEVSTRITGQIRAIENRPNGSVRYTIDLTKTERPKLRYAPERIRLTARKPLEEAQIGEGIHGYARLRPPSGAVRPLGYDFAYYNYFSGIGANGFFLGQPKTNDLGAQYTKNTPILLVERARYWLANRIRGDNKSAVSAVSAALITGDKAAIPEETNEVLRISGLAHILSISGLHMALVAGTVMFALRAAFAFSPNWSASRPTKKYAAIAGFSAIIIYLFLAGASVATQRSFIMLAVMLGALLSDRSALTMRNLAIAAIIVILIAPEAVPGPSFQMSFAATLALIGVYAWWTSHRAGREFVESQNVAANITRTSAGFLTGLSVTSMVAGTATGIFAAYHFQRIAMLGLLGNLLAMPIVSLITMPLAIIATLLIPFGLDGYVYRAMNWSVKIVIEIAQIVSDITPDGSTGALSPAALIWLSATILMICLLRSQLRYLGLLCLIPAYMAQSTLAVPQLIISEDAKQVAIIDAEEGALKVNRKRPSAFIVEQWKAAYSAKTIKLPDKGEGSFICQSKQRCDYEGQINGQHYTVTYLTEAPDEAQWAAACKQEGIIIAAFAPFTATCENQQNIIITAQQLALNGSAEIYIRKASQTDEKKLHYQTIFAQGDAARPWQAHRKYSRSARNLGPYQRE</sequence>
<evidence type="ECO:0000256" key="5">
    <source>
        <dbReference type="ARBA" id="ARBA00023136"/>
    </source>
</evidence>
<dbReference type="InterPro" id="IPR025405">
    <property type="entry name" value="DUF4131"/>
</dbReference>
<feature type="transmembrane region" description="Helical" evidence="6">
    <location>
        <begin position="480"/>
        <end position="503"/>
    </location>
</feature>
<dbReference type="Proteomes" id="UP001477870">
    <property type="component" value="Unassembled WGS sequence"/>
</dbReference>
<feature type="transmembrane region" description="Helical" evidence="6">
    <location>
        <begin position="110"/>
        <end position="127"/>
    </location>
</feature>
<dbReference type="EMBL" id="JBBMQO010000002">
    <property type="protein sequence ID" value="MEM5500846.1"/>
    <property type="molecule type" value="Genomic_DNA"/>
</dbReference>
<evidence type="ECO:0000259" key="8">
    <source>
        <dbReference type="Pfam" id="PF13567"/>
    </source>
</evidence>
<dbReference type="RefSeq" id="WP_342847192.1">
    <property type="nucleotide sequence ID" value="NZ_JBBMQO010000002.1"/>
</dbReference>
<dbReference type="InterPro" id="IPR052159">
    <property type="entry name" value="Competence_DNA_uptake"/>
</dbReference>
<reference evidence="9 10" key="1">
    <citation type="submission" date="2024-03" db="EMBL/GenBank/DDBJ databases">
        <title>Community enrichment and isolation of bacterial strains for fucoidan degradation.</title>
        <authorList>
            <person name="Sichert A."/>
        </authorList>
    </citation>
    <scope>NUCLEOTIDE SEQUENCE [LARGE SCALE GENOMIC DNA]</scope>
    <source>
        <strain evidence="9 10">AS62</strain>
    </source>
</reference>
<evidence type="ECO:0000256" key="2">
    <source>
        <dbReference type="ARBA" id="ARBA00022475"/>
    </source>
</evidence>
<accession>A0ABU9T3Z2</accession>
<feature type="transmembrane region" description="Helical" evidence="6">
    <location>
        <begin position="436"/>
        <end position="454"/>
    </location>
</feature>
<feature type="domain" description="DUF4131" evidence="8">
    <location>
        <begin position="113"/>
        <end position="259"/>
    </location>
</feature>
<keyword evidence="2" id="KW-1003">Cell membrane</keyword>
<evidence type="ECO:0000259" key="7">
    <source>
        <dbReference type="Pfam" id="PF03772"/>
    </source>
</evidence>
<gene>
    <name evidence="9" type="ORF">WNY59_04510</name>
</gene>
<evidence type="ECO:0000256" key="4">
    <source>
        <dbReference type="ARBA" id="ARBA00022989"/>
    </source>
</evidence>
<dbReference type="Pfam" id="PF13567">
    <property type="entry name" value="DUF4131"/>
    <property type="match status" value="1"/>
</dbReference>
<evidence type="ECO:0000313" key="9">
    <source>
        <dbReference type="EMBL" id="MEM5500846.1"/>
    </source>
</evidence>
<keyword evidence="4 6" id="KW-1133">Transmembrane helix</keyword>
<proteinExistence type="predicted"/>
<dbReference type="NCBIfam" id="TIGR00360">
    <property type="entry name" value="ComEC_N-term"/>
    <property type="match status" value="1"/>
</dbReference>
<comment type="caution">
    <text evidence="9">The sequence shown here is derived from an EMBL/GenBank/DDBJ whole genome shotgun (WGS) entry which is preliminary data.</text>
</comment>
<dbReference type="PANTHER" id="PTHR30619:SF1">
    <property type="entry name" value="RECOMBINATION PROTEIN 2"/>
    <property type="match status" value="1"/>
</dbReference>
<name>A0ABU9T3Z2_9HYPH</name>
<comment type="subcellular location">
    <subcellularLocation>
        <location evidence="1">Cell membrane</location>
        <topology evidence="1">Multi-pass membrane protein</topology>
    </subcellularLocation>
</comment>
<feature type="transmembrane region" description="Helical" evidence="6">
    <location>
        <begin position="410"/>
        <end position="429"/>
    </location>
</feature>
<dbReference type="PANTHER" id="PTHR30619">
    <property type="entry name" value="DNA INTERNALIZATION/COMPETENCE PROTEIN COMEC/REC2"/>
    <property type="match status" value="1"/>
</dbReference>
<feature type="transmembrane region" description="Helical" evidence="6">
    <location>
        <begin position="573"/>
        <end position="592"/>
    </location>
</feature>
<keyword evidence="10" id="KW-1185">Reference proteome</keyword>
<feature type="transmembrane region" description="Helical" evidence="6">
    <location>
        <begin position="369"/>
        <end position="390"/>
    </location>
</feature>
<evidence type="ECO:0000256" key="1">
    <source>
        <dbReference type="ARBA" id="ARBA00004651"/>
    </source>
</evidence>
<feature type="transmembrane region" description="Helical" evidence="6">
    <location>
        <begin position="136"/>
        <end position="153"/>
    </location>
</feature>